<evidence type="ECO:0000313" key="3">
    <source>
        <dbReference type="EMBL" id="TFK33347.1"/>
    </source>
</evidence>
<feature type="domain" description="HAM1-like N-terminal" evidence="2">
    <location>
        <begin position="1"/>
        <end position="76"/>
    </location>
</feature>
<dbReference type="InterPro" id="IPR045967">
    <property type="entry name" value="HAM1-like_N"/>
</dbReference>
<evidence type="ECO:0000256" key="1">
    <source>
        <dbReference type="SAM" id="MobiDB-lite"/>
    </source>
</evidence>
<name>A0A5C3LLC3_9AGAR</name>
<proteinExistence type="predicted"/>
<keyword evidence="4" id="KW-1185">Reference proteome</keyword>
<dbReference type="Pfam" id="PF19343">
    <property type="entry name" value="HAM1_N"/>
    <property type="match status" value="1"/>
</dbReference>
<sequence>MDEDTLSKPFGDDWAHFTEYILFDDEGSIKFKHKLERYLRFLQGHLTLLIKEFNDGTLSPIVENLTLSGCNLFPKLGQTFSLQVDTGSSCRIAPSSSLLPPALNLKGRSTTIHVQPPPTRDSASNTSKVPSAALRPRLFITPGTSRGLQKLDCWV</sequence>
<dbReference type="AlphaFoldDB" id="A0A5C3LLC3"/>
<dbReference type="STRING" id="68775.A0A5C3LLC3"/>
<gene>
    <name evidence="3" type="ORF">BDQ12DRAFT_442268</name>
</gene>
<feature type="region of interest" description="Disordered" evidence="1">
    <location>
        <begin position="109"/>
        <end position="130"/>
    </location>
</feature>
<evidence type="ECO:0000313" key="4">
    <source>
        <dbReference type="Proteomes" id="UP000308652"/>
    </source>
</evidence>
<protein>
    <recommendedName>
        <fullName evidence="2">HAM1-like N-terminal domain-containing protein</fullName>
    </recommendedName>
</protein>
<organism evidence="3 4">
    <name type="scientific">Crucibulum laeve</name>
    <dbReference type="NCBI Taxonomy" id="68775"/>
    <lineage>
        <taxon>Eukaryota</taxon>
        <taxon>Fungi</taxon>
        <taxon>Dikarya</taxon>
        <taxon>Basidiomycota</taxon>
        <taxon>Agaricomycotina</taxon>
        <taxon>Agaricomycetes</taxon>
        <taxon>Agaricomycetidae</taxon>
        <taxon>Agaricales</taxon>
        <taxon>Agaricineae</taxon>
        <taxon>Nidulariaceae</taxon>
        <taxon>Crucibulum</taxon>
    </lineage>
</organism>
<dbReference type="OrthoDB" id="19394at2759"/>
<dbReference type="EMBL" id="ML213650">
    <property type="protein sequence ID" value="TFK33347.1"/>
    <property type="molecule type" value="Genomic_DNA"/>
</dbReference>
<accession>A0A5C3LLC3</accession>
<dbReference type="Proteomes" id="UP000308652">
    <property type="component" value="Unassembled WGS sequence"/>
</dbReference>
<evidence type="ECO:0000259" key="2">
    <source>
        <dbReference type="Pfam" id="PF19343"/>
    </source>
</evidence>
<reference evidence="3 4" key="1">
    <citation type="journal article" date="2019" name="Nat. Ecol. Evol.">
        <title>Megaphylogeny resolves global patterns of mushroom evolution.</title>
        <authorList>
            <person name="Varga T."/>
            <person name="Krizsan K."/>
            <person name="Foldi C."/>
            <person name="Dima B."/>
            <person name="Sanchez-Garcia M."/>
            <person name="Sanchez-Ramirez S."/>
            <person name="Szollosi G.J."/>
            <person name="Szarkandi J.G."/>
            <person name="Papp V."/>
            <person name="Albert L."/>
            <person name="Andreopoulos W."/>
            <person name="Angelini C."/>
            <person name="Antonin V."/>
            <person name="Barry K.W."/>
            <person name="Bougher N.L."/>
            <person name="Buchanan P."/>
            <person name="Buyck B."/>
            <person name="Bense V."/>
            <person name="Catcheside P."/>
            <person name="Chovatia M."/>
            <person name="Cooper J."/>
            <person name="Damon W."/>
            <person name="Desjardin D."/>
            <person name="Finy P."/>
            <person name="Geml J."/>
            <person name="Haridas S."/>
            <person name="Hughes K."/>
            <person name="Justo A."/>
            <person name="Karasinski D."/>
            <person name="Kautmanova I."/>
            <person name="Kiss B."/>
            <person name="Kocsube S."/>
            <person name="Kotiranta H."/>
            <person name="LaButti K.M."/>
            <person name="Lechner B.E."/>
            <person name="Liimatainen K."/>
            <person name="Lipzen A."/>
            <person name="Lukacs Z."/>
            <person name="Mihaltcheva S."/>
            <person name="Morgado L.N."/>
            <person name="Niskanen T."/>
            <person name="Noordeloos M.E."/>
            <person name="Ohm R.A."/>
            <person name="Ortiz-Santana B."/>
            <person name="Ovrebo C."/>
            <person name="Racz N."/>
            <person name="Riley R."/>
            <person name="Savchenko A."/>
            <person name="Shiryaev A."/>
            <person name="Soop K."/>
            <person name="Spirin V."/>
            <person name="Szebenyi C."/>
            <person name="Tomsovsky M."/>
            <person name="Tulloss R.E."/>
            <person name="Uehling J."/>
            <person name="Grigoriev I.V."/>
            <person name="Vagvolgyi C."/>
            <person name="Papp T."/>
            <person name="Martin F.M."/>
            <person name="Miettinen O."/>
            <person name="Hibbett D.S."/>
            <person name="Nagy L.G."/>
        </authorList>
    </citation>
    <scope>NUCLEOTIDE SEQUENCE [LARGE SCALE GENOMIC DNA]</scope>
    <source>
        <strain evidence="3 4">CBS 166.37</strain>
    </source>
</reference>